<dbReference type="Gene3D" id="2.60.200.40">
    <property type="match status" value="1"/>
</dbReference>
<dbReference type="Proteomes" id="UP000305451">
    <property type="component" value="Unassembled WGS sequence"/>
</dbReference>
<feature type="domain" description="DAGKc" evidence="1">
    <location>
        <begin position="1"/>
        <end position="131"/>
    </location>
</feature>
<dbReference type="SUPFAM" id="SSF111331">
    <property type="entry name" value="NAD kinase/diacylglycerol kinase-like"/>
    <property type="match status" value="1"/>
</dbReference>
<evidence type="ECO:0000313" key="2">
    <source>
        <dbReference type="EMBL" id="TGY94021.1"/>
    </source>
</evidence>
<comment type="caution">
    <text evidence="2">The sequence shown here is derived from an EMBL/GenBank/DDBJ whole genome shotgun (WGS) entry which is preliminary data.</text>
</comment>
<dbReference type="AlphaFoldDB" id="A0A4S2HE16"/>
<proteinExistence type="predicted"/>
<accession>A0A4S2HE16</accession>
<sequence>MKKSLALLINPGAGSVPARIEDSFIDSLTQAASWADVEIQLLDTDFEQTIRDVCEQKRDIIAVAGGDGTARSVCEIVAEREIDCQIMPLPLGTANILPKRLYGDRDWRTVLEEAPSYHEVKLHAGGLDGKLFFVAASVGFLTRFAEAREAVRDDGLFGGLGGIWRHASEGVEAMLSTRLSLYADGAERRFAKVRAVMLAPGGIDVVLETGAAEAGRPKLEIVTADPRHMSEVASLGMSTLMQQWRDHPRIRSGWVESLKVDGRDTLDVMLDGEPMHLKAPIEFKIKSEAVRFLAANG</sequence>
<dbReference type="InterPro" id="IPR001206">
    <property type="entry name" value="Diacylglycerol_kinase_cat_dom"/>
</dbReference>
<dbReference type="Pfam" id="PF00781">
    <property type="entry name" value="DAGK_cat"/>
    <property type="match status" value="1"/>
</dbReference>
<organism evidence="2 3">
    <name type="scientific">Marinicauda pacifica</name>
    <dbReference type="NCBI Taxonomy" id="1133559"/>
    <lineage>
        <taxon>Bacteria</taxon>
        <taxon>Pseudomonadati</taxon>
        <taxon>Pseudomonadota</taxon>
        <taxon>Alphaproteobacteria</taxon>
        <taxon>Maricaulales</taxon>
        <taxon>Maricaulaceae</taxon>
        <taxon>Marinicauda</taxon>
    </lineage>
</organism>
<dbReference type="Gene3D" id="3.40.50.10330">
    <property type="entry name" value="Probable inorganic polyphosphate/atp-NAD kinase, domain 1"/>
    <property type="match status" value="1"/>
</dbReference>
<gene>
    <name evidence="2" type="ORF">E5162_01660</name>
</gene>
<evidence type="ECO:0000259" key="1">
    <source>
        <dbReference type="PROSITE" id="PS50146"/>
    </source>
</evidence>
<keyword evidence="3" id="KW-1185">Reference proteome</keyword>
<name>A0A4S2HE16_9PROT</name>
<protein>
    <recommendedName>
        <fullName evidence="1">DAGKc domain-containing protein</fullName>
    </recommendedName>
</protein>
<dbReference type="InterPro" id="IPR016064">
    <property type="entry name" value="NAD/diacylglycerol_kinase_sf"/>
</dbReference>
<dbReference type="EMBL" id="SRXV01000001">
    <property type="protein sequence ID" value="TGY94021.1"/>
    <property type="molecule type" value="Genomic_DNA"/>
</dbReference>
<dbReference type="PROSITE" id="PS50146">
    <property type="entry name" value="DAGK"/>
    <property type="match status" value="1"/>
</dbReference>
<evidence type="ECO:0000313" key="3">
    <source>
        <dbReference type="Proteomes" id="UP000305451"/>
    </source>
</evidence>
<reference evidence="2 3" key="1">
    <citation type="journal article" date="2013" name="Int. J. Syst. Evol. Microbiol.">
        <title>Marinicauda pacifica gen. nov., sp. nov., a prosthecate alphaproteobacterium of the family Hyphomonadaceae isolated from deep seawater.</title>
        <authorList>
            <person name="Zhang X.Y."/>
            <person name="Li G.W."/>
            <person name="Wang C.S."/>
            <person name="Zhang Y.J."/>
            <person name="Xu X.W."/>
            <person name="Li H."/>
            <person name="Liu A."/>
            <person name="Liu C."/>
            <person name="Xie B.B."/>
            <person name="Qin Q.L."/>
            <person name="Xu Z."/>
            <person name="Chen X.L."/>
            <person name="Zhou B.C."/>
            <person name="Zhang Y.Z."/>
        </authorList>
    </citation>
    <scope>NUCLEOTIDE SEQUENCE [LARGE SCALE GENOMIC DNA]</scope>
    <source>
        <strain evidence="2 3">P-1 km-3</strain>
    </source>
</reference>
<dbReference type="InterPro" id="IPR017438">
    <property type="entry name" value="ATP-NAD_kinase_N"/>
</dbReference>
<dbReference type="GO" id="GO:0016301">
    <property type="term" value="F:kinase activity"/>
    <property type="evidence" value="ECO:0007669"/>
    <property type="project" value="InterPro"/>
</dbReference>
<dbReference type="RefSeq" id="WP_135943216.1">
    <property type="nucleotide sequence ID" value="NZ_BMEI01000001.1"/>
</dbReference>
<dbReference type="OrthoDB" id="7199213at2"/>